<dbReference type="AlphaFoldDB" id="A0A0K9X919"/>
<accession>A0A0K9X919</accession>
<dbReference type="PATRIC" id="fig|1678637.3.peg.5273"/>
<comment type="caution">
    <text evidence="1">The sequence shown here is derived from an EMBL/GenBank/DDBJ whole genome shotgun (WGS) entry which is preliminary data.</text>
</comment>
<protein>
    <submittedName>
        <fullName evidence="1">Uncharacterized protein</fullName>
    </submittedName>
</protein>
<dbReference type="Proteomes" id="UP000037288">
    <property type="component" value="Unassembled WGS sequence"/>
</dbReference>
<evidence type="ECO:0000313" key="1">
    <source>
        <dbReference type="EMBL" id="KNB49935.1"/>
    </source>
</evidence>
<name>A0A0K9X919_9ACTN</name>
<gene>
    <name evidence="1" type="ORF">AC230_24700</name>
</gene>
<evidence type="ECO:0000313" key="2">
    <source>
        <dbReference type="Proteomes" id="UP000037288"/>
    </source>
</evidence>
<keyword evidence="2" id="KW-1185">Reference proteome</keyword>
<sequence length="59" mass="6181">MKRVKRVKRAGGSAVDVLVPSEGSPGDRRELLDRGLVPLASLLAAILDLGGKRASGQSR</sequence>
<organism evidence="1 2">
    <name type="scientific">Streptomyces caatingaensis</name>
    <dbReference type="NCBI Taxonomy" id="1678637"/>
    <lineage>
        <taxon>Bacteria</taxon>
        <taxon>Bacillati</taxon>
        <taxon>Actinomycetota</taxon>
        <taxon>Actinomycetes</taxon>
        <taxon>Kitasatosporales</taxon>
        <taxon>Streptomycetaceae</taxon>
        <taxon>Streptomyces</taxon>
    </lineage>
</organism>
<proteinExistence type="predicted"/>
<dbReference type="EMBL" id="LFXA01000017">
    <property type="protein sequence ID" value="KNB49935.1"/>
    <property type="molecule type" value="Genomic_DNA"/>
</dbReference>
<reference evidence="2" key="1">
    <citation type="submission" date="2015-07" db="EMBL/GenBank/DDBJ databases">
        <title>Draft genome sequence of Streptomyces sp. CMAA 1322, a bacterium isolated from Caatinga biome, from dry forest semiarid of Brazil.</title>
        <authorList>
            <person name="Santos S.N."/>
            <person name="Gacesa R."/>
            <person name="Taketani R.G."/>
            <person name="Long P.F."/>
            <person name="Melo I.S."/>
        </authorList>
    </citation>
    <scope>NUCLEOTIDE SEQUENCE [LARGE SCALE GENOMIC DNA]</scope>
    <source>
        <strain evidence="2">CMAA 1322</strain>
    </source>
</reference>
<dbReference type="STRING" id="1678637.AC230_24700"/>